<reference evidence="2" key="1">
    <citation type="journal article" date="2021" name="PeerJ">
        <title>Extensive microbial diversity within the chicken gut microbiome revealed by metagenomics and culture.</title>
        <authorList>
            <person name="Gilroy R."/>
            <person name="Ravi A."/>
            <person name="Getino M."/>
            <person name="Pursley I."/>
            <person name="Horton D.L."/>
            <person name="Alikhan N.F."/>
            <person name="Baker D."/>
            <person name="Gharbi K."/>
            <person name="Hall N."/>
            <person name="Watson M."/>
            <person name="Adriaenssens E.M."/>
            <person name="Foster-Nyarko E."/>
            <person name="Jarju S."/>
            <person name="Secka A."/>
            <person name="Antonio M."/>
            <person name="Oren A."/>
            <person name="Chaudhuri R.R."/>
            <person name="La Ragione R."/>
            <person name="Hildebrand F."/>
            <person name="Pallen M.J."/>
        </authorList>
    </citation>
    <scope>NUCLEOTIDE SEQUENCE</scope>
    <source>
        <strain evidence="2">G3-2149</strain>
    </source>
</reference>
<sequence length="432" mass="46399">MKTEDTIYDTHEATTLDGTQNNGQGVKAENTAKRNGIWKEVAIGAGTGILFGSAATFFTSAAEGKDEPQHPQVDEHIPVATCVDDNMSFSQAFAAARAEVGPGGAFEWHGNLYNTYTAEEWNQLSAEERAEFDSHFDWAASTNSDSGDSIQADVDMASKDIAVATCVDDDMSFSQAFAAARAEVGSGGVFQWHGNLYNTFTAEEWSQMSAGERANFSSELASTPIPSTPSHHTSNSHNAGYTPQQPQDDSELEVIHSETVTCEDGSLMDVAIVNVDGQEAILVDFNRDGIIDAMAMDLNANGHLDDDEIIDVSQENIAMVTPNNPPTDDPQATVLSYETVTTADGSQMDVAIMNIEGQDAILIDADIDGRADYIAMDINGNNQLDEGEITDISQENIAMQPFQEAADMNQNNYLAMGDEGPDYLNGANTGEV</sequence>
<dbReference type="EMBL" id="JAHLFU010000176">
    <property type="protein sequence ID" value="MBU3853783.1"/>
    <property type="molecule type" value="Genomic_DNA"/>
</dbReference>
<proteinExistence type="predicted"/>
<accession>A0A9E2L8T3</accession>
<evidence type="ECO:0000313" key="3">
    <source>
        <dbReference type="Proteomes" id="UP000823865"/>
    </source>
</evidence>
<gene>
    <name evidence="2" type="ORF">H9789_08220</name>
</gene>
<dbReference type="AlphaFoldDB" id="A0A9E2L8T3"/>
<comment type="caution">
    <text evidence="2">The sequence shown here is derived from an EMBL/GenBank/DDBJ whole genome shotgun (WGS) entry which is preliminary data.</text>
</comment>
<dbReference type="Proteomes" id="UP000823865">
    <property type="component" value="Unassembled WGS sequence"/>
</dbReference>
<feature type="compositionally biased region" description="Low complexity" evidence="1">
    <location>
        <begin position="222"/>
        <end position="238"/>
    </location>
</feature>
<organism evidence="2 3">
    <name type="scientific">Candidatus Paraprevotella stercoravium</name>
    <dbReference type="NCBI Taxonomy" id="2838725"/>
    <lineage>
        <taxon>Bacteria</taxon>
        <taxon>Pseudomonadati</taxon>
        <taxon>Bacteroidota</taxon>
        <taxon>Bacteroidia</taxon>
        <taxon>Bacteroidales</taxon>
        <taxon>Prevotellaceae</taxon>
        <taxon>Paraprevotella</taxon>
    </lineage>
</organism>
<evidence type="ECO:0000256" key="1">
    <source>
        <dbReference type="SAM" id="MobiDB-lite"/>
    </source>
</evidence>
<evidence type="ECO:0000313" key="2">
    <source>
        <dbReference type="EMBL" id="MBU3853783.1"/>
    </source>
</evidence>
<protein>
    <submittedName>
        <fullName evidence="2">Uncharacterized protein</fullName>
    </submittedName>
</protein>
<feature type="region of interest" description="Disordered" evidence="1">
    <location>
        <begin position="211"/>
        <end position="250"/>
    </location>
</feature>
<name>A0A9E2L8T3_9BACT</name>
<feature type="compositionally biased region" description="Polar residues" evidence="1">
    <location>
        <begin position="211"/>
        <end position="221"/>
    </location>
</feature>
<reference evidence="2" key="2">
    <citation type="submission" date="2021-04" db="EMBL/GenBank/DDBJ databases">
        <authorList>
            <person name="Gilroy R."/>
        </authorList>
    </citation>
    <scope>NUCLEOTIDE SEQUENCE</scope>
    <source>
        <strain evidence="2">G3-2149</strain>
    </source>
</reference>